<gene>
    <name evidence="2" type="primary">LOC104219679</name>
</gene>
<protein>
    <submittedName>
        <fullName evidence="2">Uncharacterized protein LOC104219679</fullName>
    </submittedName>
</protein>
<dbReference type="Proteomes" id="UP000189701">
    <property type="component" value="Unplaced"/>
</dbReference>
<proteinExistence type="predicted"/>
<evidence type="ECO:0000313" key="1">
    <source>
        <dbReference type="Proteomes" id="UP000189701"/>
    </source>
</evidence>
<name>A0A1U7W341_NICSY</name>
<dbReference type="RefSeq" id="XP_009768685.1">
    <property type="nucleotide sequence ID" value="XM_009770383.1"/>
</dbReference>
<keyword evidence="1" id="KW-1185">Reference proteome</keyword>
<organism evidence="1 2">
    <name type="scientific">Nicotiana sylvestris</name>
    <name type="common">Wood tobacco</name>
    <name type="synonym">South American tobacco</name>
    <dbReference type="NCBI Taxonomy" id="4096"/>
    <lineage>
        <taxon>Eukaryota</taxon>
        <taxon>Viridiplantae</taxon>
        <taxon>Streptophyta</taxon>
        <taxon>Embryophyta</taxon>
        <taxon>Tracheophyta</taxon>
        <taxon>Spermatophyta</taxon>
        <taxon>Magnoliopsida</taxon>
        <taxon>eudicotyledons</taxon>
        <taxon>Gunneridae</taxon>
        <taxon>Pentapetalae</taxon>
        <taxon>asterids</taxon>
        <taxon>lamiids</taxon>
        <taxon>Solanales</taxon>
        <taxon>Solanaceae</taxon>
        <taxon>Nicotianoideae</taxon>
        <taxon>Nicotianeae</taxon>
        <taxon>Nicotiana</taxon>
    </lineage>
</organism>
<reference evidence="1" key="1">
    <citation type="journal article" date="2013" name="Genome Biol.">
        <title>Reference genomes and transcriptomes of Nicotiana sylvestris and Nicotiana tomentosiformis.</title>
        <authorList>
            <person name="Sierro N."/>
            <person name="Battey J.N."/>
            <person name="Ouadi S."/>
            <person name="Bovet L."/>
            <person name="Goepfert S."/>
            <person name="Bakaher N."/>
            <person name="Peitsch M.C."/>
            <person name="Ivanov N.V."/>
        </authorList>
    </citation>
    <scope>NUCLEOTIDE SEQUENCE [LARGE SCALE GENOMIC DNA]</scope>
</reference>
<sequence length="233" mass="25839">MNGKSTQSSSWILVSKVFILDWREESRSCYCNLWNATSSLRKLICTSLLFMVVKKFAIGGLSKGRKVLLPIRLIRIPCSVTIKGMSSSMKKVPNITGLVRPFTNRKELEADNGEFSREVLTSTLESLKLIPSFPPLSALRPSLGFSRNLAGMSPSCMQLRSAPISNKAMISKVNDLLTIRITLICHFLMEILERWLIKTSCSTSLVSVSLGSSGLVESCWRTKRSNSCIALIS</sequence>
<accession>A0A1U7W341</accession>
<reference evidence="2" key="2">
    <citation type="submission" date="2025-08" db="UniProtKB">
        <authorList>
            <consortium name="RefSeq"/>
        </authorList>
    </citation>
    <scope>IDENTIFICATION</scope>
    <source>
        <tissue evidence="2">Leaf</tissue>
    </source>
</reference>
<evidence type="ECO:0000313" key="2">
    <source>
        <dbReference type="RefSeq" id="XP_009768685.1"/>
    </source>
</evidence>
<dbReference type="AlphaFoldDB" id="A0A1U7W341"/>